<protein>
    <recommendedName>
        <fullName evidence="2">Segregation and condensation protein A</fullName>
    </recommendedName>
</protein>
<dbReference type="InterPro" id="IPR023093">
    <property type="entry name" value="ScpA-like_C"/>
</dbReference>
<reference evidence="3 4" key="1">
    <citation type="submission" date="2022-04" db="EMBL/GenBank/DDBJ databases">
        <title>Positive selection, recombination, and allopatry shape intraspecific diversity of widespread and dominant cyanobacteria.</title>
        <authorList>
            <person name="Wei J."/>
            <person name="Shu W."/>
            <person name="Hu C."/>
        </authorList>
    </citation>
    <scope>NUCLEOTIDE SEQUENCE [LARGE SCALE GENOMIC DNA]</scope>
    <source>
        <strain evidence="3 4">GB2-A4</strain>
    </source>
</reference>
<dbReference type="Proteomes" id="UP001464891">
    <property type="component" value="Unassembled WGS sequence"/>
</dbReference>
<keyword evidence="4" id="KW-1185">Reference proteome</keyword>
<evidence type="ECO:0000256" key="2">
    <source>
        <dbReference type="ARBA" id="ARBA00044777"/>
    </source>
</evidence>
<accession>A0ABV0J5S2</accession>
<organism evidence="3 4">
    <name type="scientific">Trichocoleus desertorum GB2-A4</name>
    <dbReference type="NCBI Taxonomy" id="2933944"/>
    <lineage>
        <taxon>Bacteria</taxon>
        <taxon>Bacillati</taxon>
        <taxon>Cyanobacteriota</taxon>
        <taxon>Cyanophyceae</taxon>
        <taxon>Leptolyngbyales</taxon>
        <taxon>Trichocoleusaceae</taxon>
        <taxon>Trichocoleus</taxon>
    </lineage>
</organism>
<evidence type="ECO:0000313" key="4">
    <source>
        <dbReference type="Proteomes" id="UP001464891"/>
    </source>
</evidence>
<sequence length="276" mass="31106">MVLSLAQSAIALLTELAERGEIDPWDVQVIEVIDRFLSELTPSDTVEMNRATYEADLSRSGQAFLYASMLVLLKADTLVRAESSEVEVLDEGEFLEPDGLMETQMPLHLERRLRRRAVAKPPQNRRVTLQELIEQLELMAASMVEAAPRTRPRRPRPQSRSQAVRAIAQLAHQENLSEVAAALDQFLATQWLKISQGEDWLDFDLLIKLWSGAAQQELDLPGLSNGSHHSTSDRVAIFWALLFLSAQSKVELSQEEFYQDLKVRSLAELPIFAVSE</sequence>
<keyword evidence="1" id="KW-0159">Chromosome partition</keyword>
<dbReference type="Pfam" id="PF02616">
    <property type="entry name" value="SMC_ScpA"/>
    <property type="match status" value="1"/>
</dbReference>
<dbReference type="InterPro" id="IPR003768">
    <property type="entry name" value="ScpA"/>
</dbReference>
<dbReference type="EMBL" id="JAMPKM010000002">
    <property type="protein sequence ID" value="MEP0816396.1"/>
    <property type="molecule type" value="Genomic_DNA"/>
</dbReference>
<evidence type="ECO:0000256" key="1">
    <source>
        <dbReference type="ARBA" id="ARBA00022829"/>
    </source>
</evidence>
<dbReference type="Gene3D" id="1.10.10.580">
    <property type="entry name" value="Structural maintenance of chromosome 1. Chain E"/>
    <property type="match status" value="1"/>
</dbReference>
<dbReference type="Gene3D" id="6.10.250.2410">
    <property type="match status" value="1"/>
</dbReference>
<dbReference type="PANTHER" id="PTHR33969">
    <property type="entry name" value="SEGREGATION AND CONDENSATION PROTEIN A"/>
    <property type="match status" value="1"/>
</dbReference>
<evidence type="ECO:0000313" key="3">
    <source>
        <dbReference type="EMBL" id="MEP0816396.1"/>
    </source>
</evidence>
<name>A0ABV0J5S2_9CYAN</name>
<dbReference type="RefSeq" id="WP_190433730.1">
    <property type="nucleotide sequence ID" value="NZ_JAMPKM010000002.1"/>
</dbReference>
<comment type="caution">
    <text evidence="3">The sequence shown here is derived from an EMBL/GenBank/DDBJ whole genome shotgun (WGS) entry which is preliminary data.</text>
</comment>
<dbReference type="PANTHER" id="PTHR33969:SF2">
    <property type="entry name" value="SEGREGATION AND CONDENSATION PROTEIN A"/>
    <property type="match status" value="1"/>
</dbReference>
<gene>
    <name evidence="3" type="ORF">NC998_04730</name>
</gene>
<proteinExistence type="predicted"/>